<evidence type="ECO:0000256" key="1">
    <source>
        <dbReference type="RuleBase" id="RU410713"/>
    </source>
</evidence>
<comment type="caution">
    <text evidence="4">The sequence shown here is derived from an EMBL/GenBank/DDBJ whole genome shotgun (WGS) entry which is preliminary data.</text>
</comment>
<dbReference type="Proteomes" id="UP001385951">
    <property type="component" value="Unassembled WGS sequence"/>
</dbReference>
<evidence type="ECO:0000256" key="2">
    <source>
        <dbReference type="SAM" id="Phobius"/>
    </source>
</evidence>
<dbReference type="Gene3D" id="1.10.238.10">
    <property type="entry name" value="EF-hand"/>
    <property type="match status" value="1"/>
</dbReference>
<comment type="function">
    <text evidence="1">Neddylation of cullins play an essential role in the regulation of SCF-type complexes activity.</text>
</comment>
<dbReference type="Pfam" id="PF14555">
    <property type="entry name" value="UBA_4"/>
    <property type="match status" value="1"/>
</dbReference>
<keyword evidence="2" id="KW-0472">Membrane</keyword>
<dbReference type="EMBL" id="JASBNA010000010">
    <property type="protein sequence ID" value="KAK7688773.1"/>
    <property type="molecule type" value="Genomic_DNA"/>
</dbReference>
<feature type="transmembrane region" description="Helical" evidence="2">
    <location>
        <begin position="28"/>
        <end position="50"/>
    </location>
</feature>
<accession>A0AAW0GF78</accession>
<keyword evidence="2" id="KW-0812">Transmembrane</keyword>
<dbReference type="PANTHER" id="PTHR12281">
    <property type="entry name" value="RP42 RELATED"/>
    <property type="match status" value="1"/>
</dbReference>
<evidence type="ECO:0000259" key="3">
    <source>
        <dbReference type="PROSITE" id="PS51229"/>
    </source>
</evidence>
<dbReference type="GO" id="GO:0031624">
    <property type="term" value="F:ubiquitin conjugating enzyme binding"/>
    <property type="evidence" value="ECO:0007669"/>
    <property type="project" value="TreeGrafter"/>
</dbReference>
<protein>
    <recommendedName>
        <fullName evidence="1">Defective in cullin neddylation protein</fullName>
    </recommendedName>
</protein>
<organism evidence="4 5">
    <name type="scientific">Cerrena zonata</name>
    <dbReference type="NCBI Taxonomy" id="2478898"/>
    <lineage>
        <taxon>Eukaryota</taxon>
        <taxon>Fungi</taxon>
        <taxon>Dikarya</taxon>
        <taxon>Basidiomycota</taxon>
        <taxon>Agaricomycotina</taxon>
        <taxon>Agaricomycetes</taxon>
        <taxon>Polyporales</taxon>
        <taxon>Cerrenaceae</taxon>
        <taxon>Cerrena</taxon>
    </lineage>
</organism>
<dbReference type="GO" id="GO:0032182">
    <property type="term" value="F:ubiquitin-like protein binding"/>
    <property type="evidence" value="ECO:0007669"/>
    <property type="project" value="TreeGrafter"/>
</dbReference>
<dbReference type="Pfam" id="PF03556">
    <property type="entry name" value="Cullin_binding"/>
    <property type="match status" value="1"/>
</dbReference>
<name>A0AAW0GF78_9APHY</name>
<evidence type="ECO:0000313" key="5">
    <source>
        <dbReference type="Proteomes" id="UP001385951"/>
    </source>
</evidence>
<dbReference type="InterPro" id="IPR005176">
    <property type="entry name" value="PONY_dom"/>
</dbReference>
<evidence type="ECO:0000313" key="4">
    <source>
        <dbReference type="EMBL" id="KAK7688773.1"/>
    </source>
</evidence>
<keyword evidence="2" id="KW-1133">Transmembrane helix</keyword>
<dbReference type="GO" id="GO:0000151">
    <property type="term" value="C:ubiquitin ligase complex"/>
    <property type="evidence" value="ECO:0007669"/>
    <property type="project" value="TreeGrafter"/>
</dbReference>
<proteinExistence type="predicted"/>
<dbReference type="InterPro" id="IPR042460">
    <property type="entry name" value="DCN1-like_PONY"/>
</dbReference>
<dbReference type="GO" id="GO:0045116">
    <property type="term" value="P:protein neddylation"/>
    <property type="evidence" value="ECO:0007669"/>
    <property type="project" value="TreeGrafter"/>
</dbReference>
<dbReference type="PROSITE" id="PS51229">
    <property type="entry name" value="DCUN1"/>
    <property type="match status" value="1"/>
</dbReference>
<feature type="domain" description="DCUN1" evidence="3">
    <location>
        <begin position="110"/>
        <end position="334"/>
    </location>
</feature>
<dbReference type="GO" id="GO:0097602">
    <property type="term" value="F:cullin family protein binding"/>
    <property type="evidence" value="ECO:0007669"/>
    <property type="project" value="TreeGrafter"/>
</dbReference>
<dbReference type="Gene3D" id="1.10.238.200">
    <property type="entry name" value="Cullin, PONY binding domain"/>
    <property type="match status" value="1"/>
</dbReference>
<dbReference type="AlphaFoldDB" id="A0AAW0GF78"/>
<keyword evidence="5" id="KW-1185">Reference proteome</keyword>
<reference evidence="4 5" key="1">
    <citation type="submission" date="2022-09" db="EMBL/GenBank/DDBJ databases">
        <authorList>
            <person name="Palmer J.M."/>
        </authorList>
    </citation>
    <scope>NUCLEOTIDE SEQUENCE [LARGE SCALE GENOMIC DNA]</scope>
    <source>
        <strain evidence="4 5">DSM 7382</strain>
    </source>
</reference>
<gene>
    <name evidence="4" type="ORF">QCA50_008312</name>
</gene>
<dbReference type="PANTHER" id="PTHR12281:SF31">
    <property type="entry name" value="DCN1-LIKE PROTEIN 3"/>
    <property type="match status" value="1"/>
</dbReference>
<dbReference type="InterPro" id="IPR014764">
    <property type="entry name" value="DCN-prot"/>
</dbReference>
<sequence>MLIIAILPFTSTSNYSISISFRTRAKLTIYSLSLSLFVGAFIALLFRLVWTKALSSMDRQTQEKITQFVGVTGASTSDAKRFLDKYKRVDIAIDAFYNEPVTRPSAPPAASTSKLNALFDKYKDPDGEDITVDGTIKMCEDLDVDPEDVVLLAIAYELKSPRMGEWTKKGWVEGWKVIGVDSIPAMKTALVRLRDKLGSDPDYFRKVYNYTFEFSRPAGQRSLALDMAQGFWQILLPAGLQGGALAHMQPRPSSDDEDERDGDVRMITDDEEGWNPEYTKWWLEFLGQKGGKGISRDTWQMFLDFMRTVDSKFEKYDEESAWPSLIDDFVGYAKERLKSA</sequence>